<reference evidence="2 3" key="1">
    <citation type="submission" date="2014-12" db="EMBL/GenBank/DDBJ databases">
        <title>Draft genome sequence of Cohnella kolymensis strain B-2846.</title>
        <authorList>
            <person name="Karlyshev A.V."/>
            <person name="Kudryashova E.B."/>
        </authorList>
    </citation>
    <scope>NUCLEOTIDE SEQUENCE [LARGE SCALE GENOMIC DNA]</scope>
    <source>
        <strain evidence="2 3">VKM B-2846</strain>
    </source>
</reference>
<dbReference type="PRINTS" id="PR00111">
    <property type="entry name" value="ABHYDROLASE"/>
</dbReference>
<dbReference type="EMBL" id="JXAL01000020">
    <property type="protein sequence ID" value="KIL35536.1"/>
    <property type="molecule type" value="Genomic_DNA"/>
</dbReference>
<feature type="domain" description="AB hydrolase-1" evidence="1">
    <location>
        <begin position="25"/>
        <end position="265"/>
    </location>
</feature>
<dbReference type="PANTHER" id="PTHR43433:SF1">
    <property type="entry name" value="BLL5160 PROTEIN"/>
    <property type="match status" value="1"/>
</dbReference>
<evidence type="ECO:0000259" key="1">
    <source>
        <dbReference type="Pfam" id="PF00561"/>
    </source>
</evidence>
<dbReference type="Proteomes" id="UP000054526">
    <property type="component" value="Unassembled WGS sequence"/>
</dbReference>
<dbReference type="Gene3D" id="3.40.50.1820">
    <property type="entry name" value="alpha/beta hydrolase"/>
    <property type="match status" value="1"/>
</dbReference>
<dbReference type="InterPro" id="IPR000073">
    <property type="entry name" value="AB_hydrolase_1"/>
</dbReference>
<dbReference type="SUPFAM" id="SSF53474">
    <property type="entry name" value="alpha/beta-Hydrolases"/>
    <property type="match status" value="1"/>
</dbReference>
<evidence type="ECO:0000313" key="3">
    <source>
        <dbReference type="Proteomes" id="UP000054526"/>
    </source>
</evidence>
<name>A0ABR5A3B1_9BACL</name>
<dbReference type="RefSeq" id="WP_041063828.1">
    <property type="nucleotide sequence ID" value="NZ_JXAL01000020.1"/>
</dbReference>
<protein>
    <submittedName>
        <fullName evidence="2">Hydrolase</fullName>
    </submittedName>
</protein>
<accession>A0ABR5A3B1</accession>
<comment type="caution">
    <text evidence="2">The sequence shown here is derived from an EMBL/GenBank/DDBJ whole genome shotgun (WGS) entry which is preliminary data.</text>
</comment>
<dbReference type="InterPro" id="IPR050471">
    <property type="entry name" value="AB_hydrolase"/>
</dbReference>
<dbReference type="Pfam" id="PF00561">
    <property type="entry name" value="Abhydrolase_1"/>
    <property type="match status" value="1"/>
</dbReference>
<evidence type="ECO:0000313" key="2">
    <source>
        <dbReference type="EMBL" id="KIL35536.1"/>
    </source>
</evidence>
<gene>
    <name evidence="2" type="ORF">SD71_12810</name>
</gene>
<organism evidence="2 3">
    <name type="scientific">Cohnella kolymensis</name>
    <dbReference type="NCBI Taxonomy" id="1590652"/>
    <lineage>
        <taxon>Bacteria</taxon>
        <taxon>Bacillati</taxon>
        <taxon>Bacillota</taxon>
        <taxon>Bacilli</taxon>
        <taxon>Bacillales</taxon>
        <taxon>Paenibacillaceae</taxon>
        <taxon>Cohnella</taxon>
    </lineage>
</organism>
<dbReference type="InterPro" id="IPR029058">
    <property type="entry name" value="AB_hydrolase_fold"/>
</dbReference>
<keyword evidence="2" id="KW-0378">Hydrolase</keyword>
<dbReference type="GO" id="GO:0016787">
    <property type="term" value="F:hydrolase activity"/>
    <property type="evidence" value="ECO:0007669"/>
    <property type="project" value="UniProtKB-KW"/>
</dbReference>
<keyword evidence="3" id="KW-1185">Reference proteome</keyword>
<dbReference type="PANTHER" id="PTHR43433">
    <property type="entry name" value="HYDROLASE, ALPHA/BETA FOLD FAMILY PROTEIN"/>
    <property type="match status" value="1"/>
</dbReference>
<proteinExistence type="predicted"/>
<sequence>MRRKHIFYYKKEVPIEYSIVGEGVPVLVMHGGHSNCDEEFGYDDLTKNGYSLITPSRAGYGGTSHLIGTSIDSACKAYVALLDHLQIDKVHVIAISAGGPSGIYFASRFPDRVRCLILQSAVSTEWLTPKNREYIAAQILFRPSLEKFIWSTLKWMSNVTPEFIFNKMALSFSKLSFKELRTHIDAEDIEKFRRMLNRQRSGHGFLIDVSQTKTINSIDLQTIHCPTLVMHSKNDNAVPIDHAYHAHQNIHKSELCLLDSWGHLIWLGKGAEKVNHVCSEFMCKY</sequence>